<feature type="compositionally biased region" description="Low complexity" evidence="1">
    <location>
        <begin position="65"/>
        <end position="87"/>
    </location>
</feature>
<keyword evidence="3" id="KW-1185">Reference proteome</keyword>
<feature type="region of interest" description="Disordered" evidence="1">
    <location>
        <begin position="1"/>
        <end position="124"/>
    </location>
</feature>
<feature type="compositionally biased region" description="Polar residues" evidence="1">
    <location>
        <begin position="1"/>
        <end position="16"/>
    </location>
</feature>
<dbReference type="AlphaFoldDB" id="Q2SDX3"/>
<reference evidence="2 3" key="1">
    <citation type="journal article" date="2005" name="Nucleic Acids Res.">
        <title>Genomic blueprint of Hahella chejuensis, a marine microbe producing an algicidal agent.</title>
        <authorList>
            <person name="Jeong H."/>
            <person name="Yim J.H."/>
            <person name="Lee C."/>
            <person name="Choi S.-H."/>
            <person name="Park Y.K."/>
            <person name="Yoon S.H."/>
            <person name="Hur C.-G."/>
            <person name="Kang H.-Y."/>
            <person name="Kim D."/>
            <person name="Lee H.H."/>
            <person name="Park K.H."/>
            <person name="Park S.-H."/>
            <person name="Park H.-S."/>
            <person name="Lee H.K."/>
            <person name="Oh T.K."/>
            <person name="Kim J.F."/>
        </authorList>
    </citation>
    <scope>NUCLEOTIDE SEQUENCE [LARGE SCALE GENOMIC DNA]</scope>
    <source>
        <strain evidence="2 3">KCTC 2396</strain>
    </source>
</reference>
<dbReference type="EMBL" id="CP000155">
    <property type="protein sequence ID" value="ABC31151.1"/>
    <property type="molecule type" value="Genomic_DNA"/>
</dbReference>
<dbReference type="OrthoDB" id="6197334at2"/>
<proteinExistence type="predicted"/>
<organism evidence="2 3">
    <name type="scientific">Hahella chejuensis (strain KCTC 2396)</name>
    <dbReference type="NCBI Taxonomy" id="349521"/>
    <lineage>
        <taxon>Bacteria</taxon>
        <taxon>Pseudomonadati</taxon>
        <taxon>Pseudomonadota</taxon>
        <taxon>Gammaproteobacteria</taxon>
        <taxon>Oceanospirillales</taxon>
        <taxon>Hahellaceae</taxon>
        <taxon>Hahella</taxon>
    </lineage>
</organism>
<sequence length="124" mass="13357">MADNTVNSLATGSLQQLDAGRTREREQTRQNVDNAQTQARDTPAVEVELSQEGRELSLANSQQINAATETEQTQGAAENAASTANLAETEEDQSPPPRESAAQTTRQFDRTANEALGTVIDIRS</sequence>
<dbReference type="KEGG" id="hch:HCH_04447"/>
<name>Q2SDX3_HAHCH</name>
<evidence type="ECO:0000313" key="3">
    <source>
        <dbReference type="Proteomes" id="UP000000238"/>
    </source>
</evidence>
<dbReference type="Proteomes" id="UP000000238">
    <property type="component" value="Chromosome"/>
</dbReference>
<evidence type="ECO:0000313" key="2">
    <source>
        <dbReference type="EMBL" id="ABC31151.1"/>
    </source>
</evidence>
<dbReference type="HOGENOM" id="CLU_2000708_0_0_6"/>
<protein>
    <submittedName>
        <fullName evidence="2">Uncharacterized protein</fullName>
    </submittedName>
</protein>
<feature type="compositionally biased region" description="Polar residues" evidence="1">
    <location>
        <begin position="29"/>
        <end position="40"/>
    </location>
</feature>
<gene>
    <name evidence="2" type="ordered locus">HCH_04447</name>
</gene>
<dbReference type="STRING" id="349521.HCH_04447"/>
<accession>Q2SDX3</accession>
<evidence type="ECO:0000256" key="1">
    <source>
        <dbReference type="SAM" id="MobiDB-lite"/>
    </source>
</evidence>
<dbReference type="RefSeq" id="WP_011398218.1">
    <property type="nucleotide sequence ID" value="NC_007645.1"/>
</dbReference>